<keyword evidence="10" id="KW-1185">Reference proteome</keyword>
<organism evidence="9 10">
    <name type="scientific">Mycolicibacterium rhodesiae</name>
    <name type="common">Mycobacterium rhodesiae</name>
    <dbReference type="NCBI Taxonomy" id="36814"/>
    <lineage>
        <taxon>Bacteria</taxon>
        <taxon>Bacillati</taxon>
        <taxon>Actinomycetota</taxon>
        <taxon>Actinomycetes</taxon>
        <taxon>Mycobacteriales</taxon>
        <taxon>Mycobacteriaceae</taxon>
        <taxon>Mycolicibacterium</taxon>
    </lineage>
</organism>
<dbReference type="PANTHER" id="PTHR33406">
    <property type="entry name" value="MEMBRANE PROTEIN MJ1562-RELATED"/>
    <property type="match status" value="1"/>
</dbReference>
<feature type="transmembrane region" description="Helical" evidence="7">
    <location>
        <begin position="770"/>
        <end position="788"/>
    </location>
</feature>
<keyword evidence="6 7" id="KW-0472">Membrane</keyword>
<evidence type="ECO:0000313" key="10">
    <source>
        <dbReference type="Proteomes" id="UP000192534"/>
    </source>
</evidence>
<dbReference type="SUPFAM" id="SSF82866">
    <property type="entry name" value="Multidrug efflux transporter AcrB transmembrane domain"/>
    <property type="match status" value="2"/>
</dbReference>
<sequence length="967" mass="105012">MTHTVTAPEPASKPKRPVLPHLLRILALPIVLFWIAIAVLVNVVAPQLEIVGEMHSAPMAPEDAPSMKAMKLMGANFKEFNSNSTIMVVIEGQKPLGPDAHQYYDEIIRKLEQDPEHIQHIQDFWGDTLTAAGAQSADGKASYVMLNLAGEQGQTLANEGVDAVRKVIKETPAPPGVQAYVAGPAALTDDLHVIGNASLAMITLITLAAIAGMLLVVYRSIRTTLIQLFLTFLGLLTARGVVSILAINGAFGLTTFAGNILTMLAIAAATDYGIFIFGRYREDRGMGLDRDDSYYATFKSVAPVIVGSGLTIAGATYCLSFARLPYFSTMGAPVAIGMLVVVAISVTLGPAVLYLGSRVGLYESKRPPQSRFWRRVGTAVVRWPAPIFVASLFVVLIGIVAIPGYKPAYNDQYYLPKDAPVNQGFAAADRHFSQARMNPDILMVEADHDMRNPADMLVLNKVASNVMHTEGIAMVQSITRPLGIPIQHSSIPFQTSVAGQTTNMNLPFQRDQLNNQLKTVDAMNVSIDILEKQYQLSLKQTQLTLDSDAKSKELLEITKDLRNNIANFDDQFRPLRNYFYWEPHCYDIPLCAAARSLFDSLDGIDRVTDATEGVQGNTDQLADLAPQLTALLPQTIASMKVSRDLALASYNSQKALLDQSQASNDTALAMGESFDQAKNDDLFFLPPEAFQNPDFQRGLKMFLSPDGKSTRMFITHEGDPATVDGIARVDSERKAAQEALKMSSLSNAKIHLGGVAATYKDMSDGARYDLLIAVVSSLTLIFMIMLILTRSVVAALVIVGTAGSSIAASFGISVLLWQDLFGIQVQWLVMLMSVIILLAVGSDYNLLLVSRFKDEIHAGLKTGIIRSMAGTGGVVTSAGLVFAATMAGMMISKLVVLAQMGSTIAIGLLIDTFIVRSLLMPSIATMLGRWFWWPQVVYPRGNYHFLPPQPRKRSTDDADTSAMPAQA</sequence>
<dbReference type="InterPro" id="IPR004707">
    <property type="entry name" value="MmpL_fam"/>
</dbReference>
<evidence type="ECO:0000256" key="3">
    <source>
        <dbReference type="ARBA" id="ARBA00022475"/>
    </source>
</evidence>
<evidence type="ECO:0000256" key="2">
    <source>
        <dbReference type="ARBA" id="ARBA00010157"/>
    </source>
</evidence>
<dbReference type="EMBL" id="MVIH01000002">
    <property type="protein sequence ID" value="ORB55714.1"/>
    <property type="molecule type" value="Genomic_DNA"/>
</dbReference>
<feature type="transmembrane region" description="Helical" evidence="7">
    <location>
        <begin position="868"/>
        <end position="891"/>
    </location>
</feature>
<dbReference type="AlphaFoldDB" id="A0A1X0J2L6"/>
<dbReference type="RefSeq" id="WP_083117407.1">
    <property type="nucleotide sequence ID" value="NZ_JACKUO010000022.1"/>
</dbReference>
<evidence type="ECO:0000256" key="6">
    <source>
        <dbReference type="ARBA" id="ARBA00023136"/>
    </source>
</evidence>
<evidence type="ECO:0000256" key="7">
    <source>
        <dbReference type="SAM" id="Phobius"/>
    </source>
</evidence>
<dbReference type="OrthoDB" id="4656631at2"/>
<name>A0A1X0J2L6_MYCRH</name>
<feature type="transmembrane region" description="Helical" evidence="7">
    <location>
        <begin position="260"/>
        <end position="280"/>
    </location>
</feature>
<comment type="subcellular location">
    <subcellularLocation>
        <location evidence="1">Cell membrane</location>
        <topology evidence="1">Multi-pass membrane protein</topology>
    </subcellularLocation>
</comment>
<feature type="transmembrane region" description="Helical" evidence="7">
    <location>
        <begin position="225"/>
        <end position="248"/>
    </location>
</feature>
<keyword evidence="4 7" id="KW-0812">Transmembrane</keyword>
<feature type="transmembrane region" description="Helical" evidence="7">
    <location>
        <begin position="376"/>
        <end position="402"/>
    </location>
</feature>
<dbReference type="GO" id="GO:0005886">
    <property type="term" value="C:plasma membrane"/>
    <property type="evidence" value="ECO:0007669"/>
    <property type="project" value="UniProtKB-SubCell"/>
</dbReference>
<reference evidence="9 10" key="1">
    <citation type="submission" date="2016-12" db="EMBL/GenBank/DDBJ databases">
        <title>The new phylogeny of genus Mycobacterium.</title>
        <authorList>
            <person name="Tortoli E."/>
            <person name="Trovato A."/>
            <person name="Cirillo D.M."/>
        </authorList>
    </citation>
    <scope>NUCLEOTIDE SEQUENCE [LARGE SCALE GENOMIC DNA]</scope>
    <source>
        <strain evidence="9 10">DSM 44223</strain>
    </source>
</reference>
<evidence type="ECO:0000313" key="9">
    <source>
        <dbReference type="EMBL" id="ORB55714.1"/>
    </source>
</evidence>
<feature type="transmembrane region" description="Helical" evidence="7">
    <location>
        <begin position="897"/>
        <end position="919"/>
    </location>
</feature>
<dbReference type="Pfam" id="PF03176">
    <property type="entry name" value="MMPL"/>
    <property type="match status" value="2"/>
</dbReference>
<feature type="transmembrane region" description="Helical" evidence="7">
    <location>
        <begin position="823"/>
        <end position="847"/>
    </location>
</feature>
<evidence type="ECO:0000256" key="5">
    <source>
        <dbReference type="ARBA" id="ARBA00022989"/>
    </source>
</evidence>
<gene>
    <name evidence="9" type="ORF">BST42_04690</name>
</gene>
<feature type="transmembrane region" description="Helical" evidence="7">
    <location>
        <begin position="22"/>
        <end position="45"/>
    </location>
</feature>
<dbReference type="Proteomes" id="UP000192534">
    <property type="component" value="Unassembled WGS sequence"/>
</dbReference>
<comment type="caution">
    <text evidence="9">The sequence shown here is derived from an EMBL/GenBank/DDBJ whole genome shotgun (WGS) entry which is preliminary data.</text>
</comment>
<feature type="transmembrane region" description="Helical" evidence="7">
    <location>
        <begin position="197"/>
        <end position="218"/>
    </location>
</feature>
<proteinExistence type="inferred from homology"/>
<dbReference type="PANTHER" id="PTHR33406:SF6">
    <property type="entry name" value="MEMBRANE PROTEIN YDGH-RELATED"/>
    <property type="match status" value="1"/>
</dbReference>
<feature type="transmembrane region" description="Helical" evidence="7">
    <location>
        <begin position="301"/>
        <end position="322"/>
    </location>
</feature>
<evidence type="ECO:0000256" key="4">
    <source>
        <dbReference type="ARBA" id="ARBA00022692"/>
    </source>
</evidence>
<keyword evidence="5 7" id="KW-1133">Transmembrane helix</keyword>
<evidence type="ECO:0000256" key="1">
    <source>
        <dbReference type="ARBA" id="ARBA00004651"/>
    </source>
</evidence>
<feature type="transmembrane region" description="Helical" evidence="7">
    <location>
        <begin position="795"/>
        <end position="817"/>
    </location>
</feature>
<keyword evidence="3" id="KW-1003">Cell membrane</keyword>
<dbReference type="Gene3D" id="1.20.1640.10">
    <property type="entry name" value="Multidrug efflux transporter AcrB transmembrane domain"/>
    <property type="match status" value="2"/>
</dbReference>
<dbReference type="NCBIfam" id="TIGR00833">
    <property type="entry name" value="actII"/>
    <property type="match status" value="1"/>
</dbReference>
<evidence type="ECO:0000259" key="8">
    <source>
        <dbReference type="Pfam" id="PF03176"/>
    </source>
</evidence>
<dbReference type="FunFam" id="1.20.1640.10:FF:000020">
    <property type="entry name" value="Transmembrane transport protein MmpL10"/>
    <property type="match status" value="1"/>
</dbReference>
<comment type="similarity">
    <text evidence="2">Belongs to the resistance-nodulation-cell division (RND) (TC 2.A.6) family. MmpL subfamily.</text>
</comment>
<protein>
    <recommendedName>
        <fullName evidence="8">Membrane transport protein MMPL domain-containing protein</fullName>
    </recommendedName>
</protein>
<accession>A0A1X0J2L6</accession>
<feature type="transmembrane region" description="Helical" evidence="7">
    <location>
        <begin position="334"/>
        <end position="355"/>
    </location>
</feature>
<dbReference type="InterPro" id="IPR004869">
    <property type="entry name" value="MMPL_dom"/>
</dbReference>
<feature type="domain" description="Membrane transport protein MMPL" evidence="8">
    <location>
        <begin position="59"/>
        <end position="387"/>
    </location>
</feature>
<dbReference type="InterPro" id="IPR050545">
    <property type="entry name" value="Mycobact_MmpL"/>
</dbReference>
<feature type="domain" description="Membrane transport protein MMPL" evidence="8">
    <location>
        <begin position="611"/>
        <end position="936"/>
    </location>
</feature>